<dbReference type="InterPro" id="IPR036465">
    <property type="entry name" value="vWFA_dom_sf"/>
</dbReference>
<dbReference type="SMART" id="SM00034">
    <property type="entry name" value="CLECT"/>
    <property type="match status" value="1"/>
</dbReference>
<dbReference type="Proteomes" id="UP000887540">
    <property type="component" value="Unplaced"/>
</dbReference>
<evidence type="ECO:0000313" key="4">
    <source>
        <dbReference type="Proteomes" id="UP000887540"/>
    </source>
</evidence>
<name>A0A914DMC6_9BILA</name>
<evidence type="ECO:0000256" key="1">
    <source>
        <dbReference type="SAM" id="SignalP"/>
    </source>
</evidence>
<feature type="chain" id="PRO_5037985039" evidence="1">
    <location>
        <begin position="21"/>
        <end position="456"/>
    </location>
</feature>
<dbReference type="Gene3D" id="3.10.100.10">
    <property type="entry name" value="Mannose-Binding Protein A, subunit A"/>
    <property type="match status" value="1"/>
</dbReference>
<feature type="signal peptide" evidence="1">
    <location>
        <begin position="1"/>
        <end position="20"/>
    </location>
</feature>
<organism evidence="4 5">
    <name type="scientific">Acrobeloides nanus</name>
    <dbReference type="NCBI Taxonomy" id="290746"/>
    <lineage>
        <taxon>Eukaryota</taxon>
        <taxon>Metazoa</taxon>
        <taxon>Ecdysozoa</taxon>
        <taxon>Nematoda</taxon>
        <taxon>Chromadorea</taxon>
        <taxon>Rhabditida</taxon>
        <taxon>Tylenchina</taxon>
        <taxon>Cephalobomorpha</taxon>
        <taxon>Cephaloboidea</taxon>
        <taxon>Cephalobidae</taxon>
        <taxon>Acrobeloides</taxon>
    </lineage>
</organism>
<dbReference type="InterPro" id="IPR001304">
    <property type="entry name" value="C-type_lectin-like"/>
</dbReference>
<dbReference type="SUPFAM" id="SSF56436">
    <property type="entry name" value="C-type lectin-like"/>
    <property type="match status" value="1"/>
</dbReference>
<dbReference type="CDD" id="cd00198">
    <property type="entry name" value="vWFA"/>
    <property type="match status" value="1"/>
</dbReference>
<dbReference type="AlphaFoldDB" id="A0A914DMC6"/>
<dbReference type="Gene3D" id="3.40.50.410">
    <property type="entry name" value="von Willebrand factor, type A domain"/>
    <property type="match status" value="1"/>
</dbReference>
<proteinExistence type="predicted"/>
<sequence>MSRLLEVLSVCLLISISSLAIPMLEPASKDISATPQCSTNASAAWVDVILLIDTSINMGSSNLRKIATLVPLALSKFSIGNQADIMKGQHNTRVAVVTYDHIARVVANFTSINSINDLNGVLNRISVSSSSDANIYDAFMQYGNIFNETTDIQVQIDNNRPTAWVVFASSIKTPVINQYVTRIAPQNVGAGSPSSTVITINFNTADAALTNTLNQLSLNPYANATMYNFASTSNTLTADLSWAILQANCFCQVEEGIPLVMFDKSNNRYSRYAQCMVLAGSGDPTEGIENNVPQICANYDLTPASILSADQENFVQNVWVSEEEDSAPYYIGLHKNSQSQWVWYDYNLTDFSASYFNWAPGYPQNNGNCAVLNYANDGTTFVWQDADCEPQYTLNGLSLCQMRSCDAESVACGFVEVIILASDQENTQRRPAHEKPSKRLHKISRANSNKRIVRKH</sequence>
<dbReference type="SMART" id="SM00327">
    <property type="entry name" value="VWA"/>
    <property type="match status" value="1"/>
</dbReference>
<evidence type="ECO:0000259" key="3">
    <source>
        <dbReference type="PROSITE" id="PS50234"/>
    </source>
</evidence>
<accession>A0A914DMC6</accession>
<dbReference type="PANTHER" id="PTHR31024">
    <property type="entry name" value="C-TYPE LECTIN"/>
    <property type="match status" value="1"/>
</dbReference>
<dbReference type="WBParaSite" id="ACRNAN_scaffold3068.g27046.t1">
    <property type="protein sequence ID" value="ACRNAN_scaffold3068.g27046.t1"/>
    <property type="gene ID" value="ACRNAN_scaffold3068.g27046"/>
</dbReference>
<dbReference type="SUPFAM" id="SSF53300">
    <property type="entry name" value="vWA-like"/>
    <property type="match status" value="1"/>
</dbReference>
<keyword evidence="4" id="KW-1185">Reference proteome</keyword>
<dbReference type="PROSITE" id="PS50041">
    <property type="entry name" value="C_TYPE_LECTIN_2"/>
    <property type="match status" value="1"/>
</dbReference>
<feature type="domain" description="VWFA" evidence="3">
    <location>
        <begin position="47"/>
        <end position="244"/>
    </location>
</feature>
<dbReference type="PROSITE" id="PS50234">
    <property type="entry name" value="VWFA"/>
    <property type="match status" value="1"/>
</dbReference>
<dbReference type="Pfam" id="PF00059">
    <property type="entry name" value="Lectin_C"/>
    <property type="match status" value="1"/>
</dbReference>
<evidence type="ECO:0000313" key="5">
    <source>
        <dbReference type="WBParaSite" id="ACRNAN_scaffold3068.g27046.t1"/>
    </source>
</evidence>
<protein>
    <submittedName>
        <fullName evidence="5">C-type lectin</fullName>
    </submittedName>
</protein>
<dbReference type="Pfam" id="PF00092">
    <property type="entry name" value="VWA"/>
    <property type="match status" value="1"/>
</dbReference>
<evidence type="ECO:0000259" key="2">
    <source>
        <dbReference type="PROSITE" id="PS50041"/>
    </source>
</evidence>
<keyword evidence="1" id="KW-0732">Signal</keyword>
<dbReference type="InterPro" id="IPR016186">
    <property type="entry name" value="C-type_lectin-like/link_sf"/>
</dbReference>
<reference evidence="5" key="1">
    <citation type="submission" date="2022-11" db="UniProtKB">
        <authorList>
            <consortium name="WormBaseParasite"/>
        </authorList>
    </citation>
    <scope>IDENTIFICATION</scope>
</reference>
<dbReference type="PANTHER" id="PTHR31024:SF3">
    <property type="entry name" value="C-TYPE LECTIN-RELATED"/>
    <property type="match status" value="1"/>
</dbReference>
<dbReference type="CDD" id="cd00037">
    <property type="entry name" value="CLECT"/>
    <property type="match status" value="1"/>
</dbReference>
<dbReference type="InterPro" id="IPR016187">
    <property type="entry name" value="CTDL_fold"/>
</dbReference>
<dbReference type="InterPro" id="IPR002035">
    <property type="entry name" value="VWF_A"/>
</dbReference>
<feature type="domain" description="C-type lectin" evidence="2">
    <location>
        <begin position="304"/>
        <end position="389"/>
    </location>
</feature>